<organism evidence="1 2">
    <name type="scientific">Pedobacter xixiisoli</name>
    <dbReference type="NCBI Taxonomy" id="1476464"/>
    <lineage>
        <taxon>Bacteria</taxon>
        <taxon>Pseudomonadati</taxon>
        <taxon>Bacteroidota</taxon>
        <taxon>Sphingobacteriia</taxon>
        <taxon>Sphingobacteriales</taxon>
        <taxon>Sphingobacteriaceae</taxon>
        <taxon>Pedobacter</taxon>
    </lineage>
</organism>
<evidence type="ECO:0000313" key="2">
    <source>
        <dbReference type="Proteomes" id="UP000219281"/>
    </source>
</evidence>
<name>A0A286A6T6_9SPHI</name>
<accession>A0A286A6T6</accession>
<dbReference type="RefSeq" id="WP_097132449.1">
    <property type="nucleotide sequence ID" value="NZ_OCMT01000003.1"/>
</dbReference>
<dbReference type="AlphaFoldDB" id="A0A286A6T6"/>
<evidence type="ECO:0000313" key="1">
    <source>
        <dbReference type="EMBL" id="SOD17633.1"/>
    </source>
</evidence>
<proteinExistence type="predicted"/>
<sequence>MENQDDRLLGGKVQRVGHYKAELSLADVNVLYGIMLLRISKGYAPDEVSFIMGLDSDPVGRFERLARKKITIGMLMGILSALGEKSLGSFILFSSDIATGDCLCHMVRTKRRKLIEHALYLLDSIGAERLVFKLFERNPDHLPFPQSEVQKWDEISKILDVELEDNWPVPKEPIEIYQHCCLLTELDIMPRHVMKVLCEMTSRTSYPKLSFNKSNEGRKITYEKVSS</sequence>
<dbReference type="OrthoDB" id="978725at2"/>
<keyword evidence="2" id="KW-1185">Reference proteome</keyword>
<protein>
    <submittedName>
        <fullName evidence="1">Uncharacterized protein</fullName>
    </submittedName>
</protein>
<dbReference type="Proteomes" id="UP000219281">
    <property type="component" value="Unassembled WGS sequence"/>
</dbReference>
<dbReference type="EMBL" id="OCMT01000003">
    <property type="protein sequence ID" value="SOD17633.1"/>
    <property type="molecule type" value="Genomic_DNA"/>
</dbReference>
<gene>
    <name evidence="1" type="ORF">SAMN06297358_2607</name>
</gene>
<reference evidence="2" key="1">
    <citation type="submission" date="2017-09" db="EMBL/GenBank/DDBJ databases">
        <authorList>
            <person name="Varghese N."/>
            <person name="Submissions S."/>
        </authorList>
    </citation>
    <scope>NUCLEOTIDE SEQUENCE [LARGE SCALE GENOMIC DNA]</scope>
    <source>
        <strain evidence="2">CGMCC 1.12803</strain>
    </source>
</reference>